<evidence type="ECO:0000313" key="2">
    <source>
        <dbReference type="Proteomes" id="UP000035514"/>
    </source>
</evidence>
<reference evidence="1 2" key="1">
    <citation type="submission" date="2014-01" db="EMBL/GenBank/DDBJ databases">
        <title>Development of a Comparative Genomic Fingerprinting Assay for High Resolution Genotyping of Arcobacter butzleri.</title>
        <authorList>
            <person name="Webb A.L."/>
            <person name="Inglis G.D."/>
            <person name="Kruczkiewicz P."/>
            <person name="Selinger L.B."/>
            <person name="Taboada E.N."/>
        </authorList>
    </citation>
    <scope>NUCLEOTIDE SEQUENCE [LARGE SCALE GENOMIC DNA]</scope>
    <source>
        <strain evidence="1 2">L348</strain>
    </source>
</reference>
<comment type="caution">
    <text evidence="1">The sequence shown here is derived from an EMBL/GenBank/DDBJ whole genome shotgun (WGS) entry which is preliminary data.</text>
</comment>
<dbReference type="AlphaFoldDB" id="A0A0G9K3S7"/>
<dbReference type="Proteomes" id="UP000035514">
    <property type="component" value="Unassembled WGS sequence"/>
</dbReference>
<dbReference type="EMBL" id="JAIQ01000071">
    <property type="protein sequence ID" value="KLE01204.1"/>
    <property type="molecule type" value="Genomic_DNA"/>
</dbReference>
<dbReference type="RefSeq" id="WP_046996435.1">
    <property type="nucleotide sequence ID" value="NZ_JAIQ01000071.1"/>
</dbReference>
<organism evidence="1 2">
    <name type="scientific">Aliarcobacter butzleri L348</name>
    <dbReference type="NCBI Taxonomy" id="1447256"/>
    <lineage>
        <taxon>Bacteria</taxon>
        <taxon>Pseudomonadati</taxon>
        <taxon>Campylobacterota</taxon>
        <taxon>Epsilonproteobacteria</taxon>
        <taxon>Campylobacterales</taxon>
        <taxon>Arcobacteraceae</taxon>
        <taxon>Aliarcobacter</taxon>
    </lineage>
</organism>
<name>A0A0G9K3S7_9BACT</name>
<sequence>MKKLKALEILKDLISDGLETMFDEMTDSEAREYIIEAMQELEALETKDRLAELEKVILDYYLVKGYQVGVGGWGFKVNISTYHKQKEIQIMFRKNRKSNYETVFRIWQKTTKEMFDKAFDYFTIKAEE</sequence>
<gene>
    <name evidence="1" type="ORF">AA20_04075</name>
</gene>
<dbReference type="PATRIC" id="fig|1447256.3.peg.789"/>
<evidence type="ECO:0000313" key="1">
    <source>
        <dbReference type="EMBL" id="KLE01204.1"/>
    </source>
</evidence>
<proteinExistence type="predicted"/>
<accession>A0A0G9K3S7</accession>
<protein>
    <submittedName>
        <fullName evidence="1">Uncharacterized protein</fullName>
    </submittedName>
</protein>